<dbReference type="Proteomes" id="UP000664859">
    <property type="component" value="Unassembled WGS sequence"/>
</dbReference>
<keyword evidence="3" id="KW-1185">Reference proteome</keyword>
<dbReference type="AlphaFoldDB" id="A0A835Z335"/>
<evidence type="ECO:0000313" key="3">
    <source>
        <dbReference type="Proteomes" id="UP000664859"/>
    </source>
</evidence>
<dbReference type="EMBL" id="JAFCMP010000153">
    <property type="protein sequence ID" value="KAG5184747.1"/>
    <property type="molecule type" value="Genomic_DNA"/>
</dbReference>
<feature type="compositionally biased region" description="Basic and acidic residues" evidence="1">
    <location>
        <begin position="82"/>
        <end position="91"/>
    </location>
</feature>
<sequence length="331" mass="36043">MHVRAAAGSSERRSADVSLCELRAERDTFNVQLHSVGDQCLTLEQADYVLERNDVERLESLMARQTELQLELNSVEYSIQQRTRERSREATCRVAAGAAPEGGGGDDDSNSDDSMNGGGAGAWRPRGFPGDSQGAEAEAAAAQERVVAAEGAETLAITTTMEAHLPGQNMALDSALETAKDNAARGMPDNLCLKIFKKTLTDVVYVANPGLFVMQVELLRVEVGVALRDTLSPITRLIQQAEAHVPADDNLYKWRMHVPLLNFFKGTWTALQQLCDRILLNPDYRLHTKGPCPITLMQMVNAVQNERAAQAHTAAPYNPLDDSRGGGGYPP</sequence>
<comment type="caution">
    <text evidence="2">The sequence shown here is derived from an EMBL/GenBank/DDBJ whole genome shotgun (WGS) entry which is preliminary data.</text>
</comment>
<accession>A0A835Z335</accession>
<protein>
    <submittedName>
        <fullName evidence="2">Uncharacterized protein</fullName>
    </submittedName>
</protein>
<name>A0A835Z335_9STRA</name>
<reference evidence="2" key="1">
    <citation type="submission" date="2021-02" db="EMBL/GenBank/DDBJ databases">
        <title>First Annotated Genome of the Yellow-green Alga Tribonema minus.</title>
        <authorList>
            <person name="Mahan K.M."/>
        </authorList>
    </citation>
    <scope>NUCLEOTIDE SEQUENCE</scope>
    <source>
        <strain evidence="2">UTEX B ZZ1240</strain>
    </source>
</reference>
<gene>
    <name evidence="2" type="ORF">JKP88DRAFT_255303</name>
</gene>
<organism evidence="2 3">
    <name type="scientific">Tribonema minus</name>
    <dbReference type="NCBI Taxonomy" id="303371"/>
    <lineage>
        <taxon>Eukaryota</taxon>
        <taxon>Sar</taxon>
        <taxon>Stramenopiles</taxon>
        <taxon>Ochrophyta</taxon>
        <taxon>PX clade</taxon>
        <taxon>Xanthophyceae</taxon>
        <taxon>Tribonematales</taxon>
        <taxon>Tribonemataceae</taxon>
        <taxon>Tribonema</taxon>
    </lineage>
</organism>
<evidence type="ECO:0000313" key="2">
    <source>
        <dbReference type="EMBL" id="KAG5184747.1"/>
    </source>
</evidence>
<feature type="region of interest" description="Disordered" evidence="1">
    <location>
        <begin position="82"/>
        <end position="139"/>
    </location>
</feature>
<evidence type="ECO:0000256" key="1">
    <source>
        <dbReference type="SAM" id="MobiDB-lite"/>
    </source>
</evidence>
<feature type="region of interest" description="Disordered" evidence="1">
    <location>
        <begin position="311"/>
        <end position="331"/>
    </location>
</feature>
<proteinExistence type="predicted"/>